<evidence type="ECO:0000256" key="1">
    <source>
        <dbReference type="ARBA" id="ARBA00001936"/>
    </source>
</evidence>
<evidence type="ECO:0000256" key="8">
    <source>
        <dbReference type="ARBA" id="ARBA00023204"/>
    </source>
</evidence>
<keyword evidence="7" id="KW-0460">Magnesium</keyword>
<dbReference type="EMBL" id="JAEHFX010000001">
    <property type="protein sequence ID" value="MBK0401605.1"/>
    <property type="molecule type" value="Genomic_DNA"/>
</dbReference>
<protein>
    <submittedName>
        <fullName evidence="11">Endonuclease/exonuclease/phosphatase family protein</fullName>
    </submittedName>
</protein>
<keyword evidence="4" id="KW-0479">Metal-binding</keyword>
<dbReference type="GO" id="GO:0004519">
    <property type="term" value="F:endonuclease activity"/>
    <property type="evidence" value="ECO:0007669"/>
    <property type="project" value="UniProtKB-KW"/>
</dbReference>
<feature type="transmembrane region" description="Helical" evidence="9">
    <location>
        <begin position="42"/>
        <end position="66"/>
    </location>
</feature>
<evidence type="ECO:0000259" key="10">
    <source>
        <dbReference type="Pfam" id="PF03372"/>
    </source>
</evidence>
<proteinExistence type="predicted"/>
<name>A0ABS1BWU1_9BACT</name>
<keyword evidence="12" id="KW-1185">Reference proteome</keyword>
<evidence type="ECO:0000256" key="5">
    <source>
        <dbReference type="ARBA" id="ARBA00022763"/>
    </source>
</evidence>
<keyword evidence="5" id="KW-0227">DNA damage</keyword>
<keyword evidence="11" id="KW-0255">Endonuclease</keyword>
<dbReference type="RefSeq" id="WP_200504230.1">
    <property type="nucleotide sequence ID" value="NZ_JAEHFX010000001.1"/>
</dbReference>
<sequence>MFFISEHPQSCVRRTLIFTIYLFTLAWLLVGVVCINTPPATFWPAGFIAMTLPAPLLLNLGFLFYWLFGKSVRVLIPVAVLFLAWGFYKRGFAINLFPAKASADDKTLTVLSYNVRIFNLYEHLRVDGFEISIEEINWVKNYPADIFCLQEFYNEPGHNIYNSVEKIWKGNAKYAFVSKSLVNHVGGQFGLAIFSKYPIVNKGSIKFGKLTQNHAMFADLKIHEDTIRVYNFHLQSMSIEEKEIVESYSGESQERMMRVKQLSRRLKKGFLKRSAQVDTLVAHFQACPYPVIIGCDLNDTPYSYTYDKFDGLLNNAFTKAGNGFGATYNGKLPFLRIDNQFYSDDFKVTDFKLHTEVPYSDHFPVSATYVLKRK</sequence>
<keyword evidence="9" id="KW-0812">Transmembrane</keyword>
<keyword evidence="9" id="KW-1133">Transmembrane helix</keyword>
<comment type="cofactor">
    <cofactor evidence="2">
        <name>Mg(2+)</name>
        <dbReference type="ChEBI" id="CHEBI:18420"/>
    </cofactor>
</comment>
<dbReference type="InterPro" id="IPR005135">
    <property type="entry name" value="Endo/exonuclease/phosphatase"/>
</dbReference>
<evidence type="ECO:0000256" key="6">
    <source>
        <dbReference type="ARBA" id="ARBA00022801"/>
    </source>
</evidence>
<dbReference type="SUPFAM" id="SSF56219">
    <property type="entry name" value="DNase I-like"/>
    <property type="match status" value="1"/>
</dbReference>
<keyword evidence="3" id="KW-0540">Nuclease</keyword>
<dbReference type="Proteomes" id="UP000644147">
    <property type="component" value="Unassembled WGS sequence"/>
</dbReference>
<reference evidence="11 12" key="1">
    <citation type="submission" date="2020-12" db="EMBL/GenBank/DDBJ databases">
        <title>Bacterial novel species Adhaeribacter sp. BT258 isolated from soil.</title>
        <authorList>
            <person name="Jung H.-Y."/>
        </authorList>
    </citation>
    <scope>NUCLEOTIDE SEQUENCE [LARGE SCALE GENOMIC DNA]</scope>
    <source>
        <strain evidence="11 12">BT258</strain>
    </source>
</reference>
<evidence type="ECO:0000256" key="7">
    <source>
        <dbReference type="ARBA" id="ARBA00022842"/>
    </source>
</evidence>
<organism evidence="11 12">
    <name type="scientific">Adhaeribacter terrigena</name>
    <dbReference type="NCBI Taxonomy" id="2793070"/>
    <lineage>
        <taxon>Bacteria</taxon>
        <taxon>Pseudomonadati</taxon>
        <taxon>Bacteroidota</taxon>
        <taxon>Cytophagia</taxon>
        <taxon>Cytophagales</taxon>
        <taxon>Hymenobacteraceae</taxon>
        <taxon>Adhaeribacter</taxon>
    </lineage>
</organism>
<keyword evidence="8" id="KW-0234">DNA repair</keyword>
<evidence type="ECO:0000256" key="2">
    <source>
        <dbReference type="ARBA" id="ARBA00001946"/>
    </source>
</evidence>
<dbReference type="PANTHER" id="PTHR15822:SF4">
    <property type="entry name" value="TYROSYL-DNA PHOSPHODIESTERASE 2"/>
    <property type="match status" value="1"/>
</dbReference>
<evidence type="ECO:0000313" key="12">
    <source>
        <dbReference type="Proteomes" id="UP000644147"/>
    </source>
</evidence>
<accession>A0ABS1BWU1</accession>
<keyword evidence="6" id="KW-0378">Hydrolase</keyword>
<dbReference type="InterPro" id="IPR051547">
    <property type="entry name" value="TDP2-like"/>
</dbReference>
<dbReference type="InterPro" id="IPR036691">
    <property type="entry name" value="Endo/exonu/phosph_ase_sf"/>
</dbReference>
<evidence type="ECO:0000256" key="9">
    <source>
        <dbReference type="SAM" id="Phobius"/>
    </source>
</evidence>
<feature type="transmembrane region" description="Helical" evidence="9">
    <location>
        <begin position="15"/>
        <end position="35"/>
    </location>
</feature>
<dbReference type="CDD" id="cd09084">
    <property type="entry name" value="EEP-2"/>
    <property type="match status" value="1"/>
</dbReference>
<evidence type="ECO:0000256" key="4">
    <source>
        <dbReference type="ARBA" id="ARBA00022723"/>
    </source>
</evidence>
<comment type="caution">
    <text evidence="11">The sequence shown here is derived from an EMBL/GenBank/DDBJ whole genome shotgun (WGS) entry which is preliminary data.</text>
</comment>
<feature type="transmembrane region" description="Helical" evidence="9">
    <location>
        <begin position="72"/>
        <end position="88"/>
    </location>
</feature>
<comment type="cofactor">
    <cofactor evidence="1">
        <name>Mn(2+)</name>
        <dbReference type="ChEBI" id="CHEBI:29035"/>
    </cofactor>
</comment>
<keyword evidence="9" id="KW-0472">Membrane</keyword>
<evidence type="ECO:0000313" key="11">
    <source>
        <dbReference type="EMBL" id="MBK0401605.1"/>
    </source>
</evidence>
<dbReference type="PANTHER" id="PTHR15822">
    <property type="entry name" value="TRAF AND TNF RECEPTOR-ASSOCIATED PROTEIN"/>
    <property type="match status" value="1"/>
</dbReference>
<feature type="domain" description="Endonuclease/exonuclease/phosphatase" evidence="10">
    <location>
        <begin position="136"/>
        <end position="362"/>
    </location>
</feature>
<dbReference type="Pfam" id="PF03372">
    <property type="entry name" value="Exo_endo_phos"/>
    <property type="match status" value="1"/>
</dbReference>
<dbReference type="Gene3D" id="3.60.10.10">
    <property type="entry name" value="Endonuclease/exonuclease/phosphatase"/>
    <property type="match status" value="1"/>
</dbReference>
<evidence type="ECO:0000256" key="3">
    <source>
        <dbReference type="ARBA" id="ARBA00022722"/>
    </source>
</evidence>
<gene>
    <name evidence="11" type="ORF">I5M27_01330</name>
</gene>